<dbReference type="Proteomes" id="UP000665020">
    <property type="component" value="Chromosome"/>
</dbReference>
<dbReference type="EMBL" id="CP046640">
    <property type="protein sequence ID" value="QTL99740.1"/>
    <property type="molecule type" value="Genomic_DNA"/>
</dbReference>
<dbReference type="SUPFAM" id="SSF53659">
    <property type="entry name" value="Isocitrate/Isopropylmalate dehydrogenase-like"/>
    <property type="match status" value="1"/>
</dbReference>
<evidence type="ECO:0000313" key="1">
    <source>
        <dbReference type="EMBL" id="QTL99740.1"/>
    </source>
</evidence>
<keyword evidence="2" id="KW-1185">Reference proteome</keyword>
<dbReference type="KEGG" id="ifn:GM661_18160"/>
<evidence type="ECO:0008006" key="3">
    <source>
        <dbReference type="Google" id="ProtNLM"/>
    </source>
</evidence>
<reference evidence="1" key="1">
    <citation type="submission" date="2019-12" db="EMBL/GenBank/DDBJ databases">
        <authorList>
            <person name="zhang j."/>
            <person name="sun C.M."/>
        </authorList>
    </citation>
    <scope>NUCLEOTIDE SEQUENCE</scope>
    <source>
        <strain evidence="1">NS-1</strain>
    </source>
</reference>
<accession>A0A8A7KEQ4</accession>
<dbReference type="Gene3D" id="3.40.718.10">
    <property type="entry name" value="Isopropylmalate Dehydrogenase"/>
    <property type="match status" value="1"/>
</dbReference>
<dbReference type="AlphaFoldDB" id="A0A8A7KEQ4"/>
<dbReference type="RefSeq" id="WP_230868069.1">
    <property type="nucleotide sequence ID" value="NZ_CP046640.1"/>
</dbReference>
<sequence length="55" mass="5987">MSTFVYGITMGDPAGIGPEIILKAIKNQKIQGLGQHMVIGDAGVLEHFYQLSELR</sequence>
<organism evidence="1 2">
    <name type="scientific">Iocasia fonsfrigidae</name>
    <dbReference type="NCBI Taxonomy" id="2682810"/>
    <lineage>
        <taxon>Bacteria</taxon>
        <taxon>Bacillati</taxon>
        <taxon>Bacillota</taxon>
        <taxon>Clostridia</taxon>
        <taxon>Halanaerobiales</taxon>
        <taxon>Halanaerobiaceae</taxon>
        <taxon>Iocasia</taxon>
    </lineage>
</organism>
<proteinExistence type="predicted"/>
<protein>
    <recommendedName>
        <fullName evidence="3">4-hydroxythreonine-4-phosphate dehydrogenase</fullName>
    </recommendedName>
</protein>
<evidence type="ECO:0000313" key="2">
    <source>
        <dbReference type="Proteomes" id="UP000665020"/>
    </source>
</evidence>
<gene>
    <name evidence="1" type="ORF">GM661_18160</name>
</gene>
<name>A0A8A7KEQ4_9FIRM</name>